<dbReference type="InterPro" id="IPR036388">
    <property type="entry name" value="WH-like_DNA-bd_sf"/>
</dbReference>
<evidence type="ECO:0000259" key="5">
    <source>
        <dbReference type="PROSITE" id="PS50931"/>
    </source>
</evidence>
<comment type="caution">
    <text evidence="6">The sequence shown here is derived from an EMBL/GenBank/DDBJ whole genome shotgun (WGS) entry which is preliminary data.</text>
</comment>
<dbReference type="Pfam" id="PF03466">
    <property type="entry name" value="LysR_substrate"/>
    <property type="match status" value="1"/>
</dbReference>
<dbReference type="AlphaFoldDB" id="A0A811G900"/>
<evidence type="ECO:0000256" key="1">
    <source>
        <dbReference type="ARBA" id="ARBA00009437"/>
    </source>
</evidence>
<gene>
    <name evidence="6" type="primary">dmlR_2</name>
    <name evidence="6" type="ORF">SFB21_0674</name>
</gene>
<dbReference type="GO" id="GO:0006351">
    <property type="term" value="P:DNA-templated transcription"/>
    <property type="evidence" value="ECO:0007669"/>
    <property type="project" value="TreeGrafter"/>
</dbReference>
<dbReference type="GO" id="GO:0003700">
    <property type="term" value="F:DNA-binding transcription factor activity"/>
    <property type="evidence" value="ECO:0007669"/>
    <property type="project" value="InterPro"/>
</dbReference>
<comment type="similarity">
    <text evidence="1">Belongs to the LysR transcriptional regulatory family.</text>
</comment>
<accession>A0A811G900</accession>
<dbReference type="EMBL" id="CADDTS010000012">
    <property type="protein sequence ID" value="CAB1209925.1"/>
    <property type="molecule type" value="Genomic_DNA"/>
</dbReference>
<dbReference type="Proteomes" id="UP000489961">
    <property type="component" value="Unassembled WGS sequence"/>
</dbReference>
<dbReference type="Gene3D" id="3.40.190.290">
    <property type="match status" value="1"/>
</dbReference>
<evidence type="ECO:0000313" key="7">
    <source>
        <dbReference type="Proteomes" id="UP000489961"/>
    </source>
</evidence>
<evidence type="ECO:0000313" key="6">
    <source>
        <dbReference type="EMBL" id="CAB1209925.1"/>
    </source>
</evidence>
<name>A0A811G900_9GAMM</name>
<protein>
    <submittedName>
        <fullName evidence="6">HTH-type transcriptional regulator DmlR</fullName>
    </submittedName>
</protein>
<proteinExistence type="inferred from homology"/>
<dbReference type="InterPro" id="IPR036390">
    <property type="entry name" value="WH_DNA-bd_sf"/>
</dbReference>
<dbReference type="GO" id="GO:0043565">
    <property type="term" value="F:sequence-specific DNA binding"/>
    <property type="evidence" value="ECO:0007669"/>
    <property type="project" value="TreeGrafter"/>
</dbReference>
<dbReference type="InterPro" id="IPR058163">
    <property type="entry name" value="LysR-type_TF_proteobact-type"/>
</dbReference>
<dbReference type="InterPro" id="IPR005119">
    <property type="entry name" value="LysR_subst-bd"/>
</dbReference>
<evidence type="ECO:0000256" key="4">
    <source>
        <dbReference type="ARBA" id="ARBA00023163"/>
    </source>
</evidence>
<feature type="domain" description="HTH lysR-type" evidence="5">
    <location>
        <begin position="4"/>
        <end position="61"/>
    </location>
</feature>
<dbReference type="PRINTS" id="PR00039">
    <property type="entry name" value="HTHLYSR"/>
</dbReference>
<dbReference type="Gene3D" id="1.10.10.10">
    <property type="entry name" value="Winged helix-like DNA-binding domain superfamily/Winged helix DNA-binding domain"/>
    <property type="match status" value="1"/>
</dbReference>
<dbReference type="InterPro" id="IPR000847">
    <property type="entry name" value="LysR_HTH_N"/>
</dbReference>
<organism evidence="6 7">
    <name type="scientific">Acinetobacter bouvetii</name>
    <dbReference type="NCBI Taxonomy" id="202951"/>
    <lineage>
        <taxon>Bacteria</taxon>
        <taxon>Pseudomonadati</taxon>
        <taxon>Pseudomonadota</taxon>
        <taxon>Gammaproteobacteria</taxon>
        <taxon>Moraxellales</taxon>
        <taxon>Moraxellaceae</taxon>
        <taxon>Acinetobacter</taxon>
    </lineage>
</organism>
<dbReference type="PROSITE" id="PS50931">
    <property type="entry name" value="HTH_LYSR"/>
    <property type="match status" value="1"/>
</dbReference>
<dbReference type="CDD" id="cd08475">
    <property type="entry name" value="PBP2_CrgA_like_6"/>
    <property type="match status" value="1"/>
</dbReference>
<dbReference type="PANTHER" id="PTHR30537">
    <property type="entry name" value="HTH-TYPE TRANSCRIPTIONAL REGULATOR"/>
    <property type="match status" value="1"/>
</dbReference>
<dbReference type="SUPFAM" id="SSF53850">
    <property type="entry name" value="Periplasmic binding protein-like II"/>
    <property type="match status" value="1"/>
</dbReference>
<keyword evidence="2" id="KW-0805">Transcription regulation</keyword>
<dbReference type="SUPFAM" id="SSF46785">
    <property type="entry name" value="Winged helix' DNA-binding domain"/>
    <property type="match status" value="1"/>
</dbReference>
<dbReference type="FunFam" id="1.10.10.10:FF:000001">
    <property type="entry name" value="LysR family transcriptional regulator"/>
    <property type="match status" value="1"/>
</dbReference>
<keyword evidence="3" id="KW-0238">DNA-binding</keyword>
<dbReference type="Pfam" id="PF00126">
    <property type="entry name" value="HTH_1"/>
    <property type="match status" value="1"/>
</dbReference>
<dbReference type="PANTHER" id="PTHR30537:SF5">
    <property type="entry name" value="HTH-TYPE TRANSCRIPTIONAL ACTIVATOR TTDR-RELATED"/>
    <property type="match status" value="1"/>
</dbReference>
<keyword evidence="4" id="KW-0804">Transcription</keyword>
<reference evidence="6 7" key="1">
    <citation type="submission" date="2020-02" db="EMBL/GenBank/DDBJ databases">
        <authorList>
            <person name="Chaudhuri R."/>
        </authorList>
    </citation>
    <scope>NUCLEOTIDE SEQUENCE [LARGE SCALE GENOMIC DNA]</scope>
    <source>
        <strain evidence="6">SFB21</strain>
    </source>
</reference>
<evidence type="ECO:0000256" key="3">
    <source>
        <dbReference type="ARBA" id="ARBA00023125"/>
    </source>
</evidence>
<evidence type="ECO:0000256" key="2">
    <source>
        <dbReference type="ARBA" id="ARBA00023015"/>
    </source>
</evidence>
<sequence>MHLNELKSLMVFISVVELGSFVQAAEKMNMTRSAVSKMIAKLEQQLGVVLFVRTTRQLVLTHEGAIYYEYSQRAMHELNTAEALLENKKEKVTGLLRISMPVLFGQKYMVPILKALAELQPELNFELSFTDRRVDLIEENIDLAIRIGHLENTSHLIAKPLDQHSMVLCASALYLKKHGAPLSVDDLAQHQTIAYAKSGHIQKWQFKYPHSTKNNQIIEYMTKSQIHMDDMQAILNAILMDYGIAWLPSWLVYPYLNNGQLVQVLEHYPSLDYPIQLVWKQSNFLPLRIRVTIDSIVNLYQQVPIQNRPVS</sequence>